<keyword evidence="1" id="KW-0812">Transmembrane</keyword>
<dbReference type="Proteomes" id="UP001293593">
    <property type="component" value="Unassembled WGS sequence"/>
</dbReference>
<accession>A0AAE1JW16</accession>
<sequence length="85" mass="10264">MWLHFASFFFGDFNKFKLYYRLLVFLGYIVVHTQEIIDRAHLGDLDYVKHAWILLTDFAVIFVRILKIVLKNSAEKNEKKKKRKD</sequence>
<feature type="transmembrane region" description="Helical" evidence="1">
    <location>
        <begin position="18"/>
        <end position="37"/>
    </location>
</feature>
<proteinExistence type="predicted"/>
<keyword evidence="3" id="KW-1185">Reference proteome</keyword>
<evidence type="ECO:0000256" key="1">
    <source>
        <dbReference type="SAM" id="Phobius"/>
    </source>
</evidence>
<keyword evidence="1" id="KW-1133">Transmembrane helix</keyword>
<reference evidence="2" key="1">
    <citation type="submission" date="2023-10" db="EMBL/GenBank/DDBJ databases">
        <title>Chromosome-level genome of the transformable northern wattle, Acacia crassicarpa.</title>
        <authorList>
            <person name="Massaro I."/>
            <person name="Sinha N.R."/>
            <person name="Poethig S."/>
            <person name="Leichty A.R."/>
        </authorList>
    </citation>
    <scope>NUCLEOTIDE SEQUENCE</scope>
    <source>
        <strain evidence="2">Acra3RX</strain>
        <tissue evidence="2">Leaf</tissue>
    </source>
</reference>
<evidence type="ECO:0000313" key="3">
    <source>
        <dbReference type="Proteomes" id="UP001293593"/>
    </source>
</evidence>
<dbReference type="EMBL" id="JAWXYG010000011">
    <property type="protein sequence ID" value="KAK4258635.1"/>
    <property type="molecule type" value="Genomic_DNA"/>
</dbReference>
<protein>
    <submittedName>
        <fullName evidence="2">Uncharacterized protein</fullName>
    </submittedName>
</protein>
<name>A0AAE1JW16_9FABA</name>
<organism evidence="2 3">
    <name type="scientific">Acacia crassicarpa</name>
    <name type="common">northern wattle</name>
    <dbReference type="NCBI Taxonomy" id="499986"/>
    <lineage>
        <taxon>Eukaryota</taxon>
        <taxon>Viridiplantae</taxon>
        <taxon>Streptophyta</taxon>
        <taxon>Embryophyta</taxon>
        <taxon>Tracheophyta</taxon>
        <taxon>Spermatophyta</taxon>
        <taxon>Magnoliopsida</taxon>
        <taxon>eudicotyledons</taxon>
        <taxon>Gunneridae</taxon>
        <taxon>Pentapetalae</taxon>
        <taxon>rosids</taxon>
        <taxon>fabids</taxon>
        <taxon>Fabales</taxon>
        <taxon>Fabaceae</taxon>
        <taxon>Caesalpinioideae</taxon>
        <taxon>mimosoid clade</taxon>
        <taxon>Acacieae</taxon>
        <taxon>Acacia</taxon>
    </lineage>
</organism>
<evidence type="ECO:0000313" key="2">
    <source>
        <dbReference type="EMBL" id="KAK4258635.1"/>
    </source>
</evidence>
<feature type="transmembrane region" description="Helical" evidence="1">
    <location>
        <begin position="49"/>
        <end position="70"/>
    </location>
</feature>
<keyword evidence="1" id="KW-0472">Membrane</keyword>
<comment type="caution">
    <text evidence="2">The sequence shown here is derived from an EMBL/GenBank/DDBJ whole genome shotgun (WGS) entry which is preliminary data.</text>
</comment>
<gene>
    <name evidence="2" type="ORF">QN277_005065</name>
</gene>
<dbReference type="AlphaFoldDB" id="A0AAE1JW16"/>